<evidence type="ECO:0000313" key="1">
    <source>
        <dbReference type="EMBL" id="BAC89101.1"/>
    </source>
</evidence>
<dbReference type="AlphaFoldDB" id="Q7NLG4"/>
<name>Q7NLG4_GLOVI</name>
<dbReference type="EnsemblBacteria" id="BAC89101">
    <property type="protein sequence ID" value="BAC89101"/>
    <property type="gene ID" value="BAC89101"/>
</dbReference>
<dbReference type="HOGENOM" id="CLU_2081466_0_0_3"/>
<dbReference type="EMBL" id="BA000045">
    <property type="protein sequence ID" value="BAC89101.1"/>
    <property type="molecule type" value="Genomic_DNA"/>
</dbReference>
<proteinExistence type="predicted"/>
<organism evidence="1 2">
    <name type="scientific">Gloeobacter violaceus (strain ATCC 29082 / PCC 7421)</name>
    <dbReference type="NCBI Taxonomy" id="251221"/>
    <lineage>
        <taxon>Bacteria</taxon>
        <taxon>Bacillati</taxon>
        <taxon>Cyanobacteriota</taxon>
        <taxon>Cyanophyceae</taxon>
        <taxon>Gloeobacterales</taxon>
        <taxon>Gloeobacteraceae</taxon>
        <taxon>Gloeobacter</taxon>
    </lineage>
</organism>
<accession>Q7NLG4</accession>
<dbReference type="Proteomes" id="UP000000557">
    <property type="component" value="Chromosome"/>
</dbReference>
<dbReference type="InParanoid" id="Q7NLG4"/>
<keyword evidence="2" id="KW-1185">Reference proteome</keyword>
<reference evidence="1 2" key="2">
    <citation type="journal article" date="2003" name="DNA Res.">
        <title>Complete genome structure of Gloeobacter violaceus PCC 7421, a cyanobacterium that lacks thylakoids (supplement).</title>
        <authorList>
            <person name="Nakamura Y."/>
            <person name="Kaneko T."/>
            <person name="Sato S."/>
            <person name="Mimuro M."/>
            <person name="Miyashita H."/>
            <person name="Tsuchiya T."/>
            <person name="Sasamoto S."/>
            <person name="Watanabe A."/>
            <person name="Kawashima K."/>
            <person name="Kishida Y."/>
            <person name="Kiyokawa C."/>
            <person name="Kohara M."/>
            <person name="Matsumoto M."/>
            <person name="Matsuno A."/>
            <person name="Nakazaki N."/>
            <person name="Shimpo S."/>
            <person name="Takeuchi C."/>
            <person name="Yamada M."/>
            <person name="Tabata S."/>
        </authorList>
    </citation>
    <scope>NUCLEOTIDE SEQUENCE [LARGE SCALE GENOMIC DNA]</scope>
    <source>
        <strain evidence="2">ATCC 29082 / PCC 7421</strain>
    </source>
</reference>
<reference evidence="1 2" key="1">
    <citation type="journal article" date="2003" name="DNA Res.">
        <title>Complete genome structure of Gloeobacter violaceus PCC 7421, a cyanobacterium that lacks thylakoids.</title>
        <authorList>
            <person name="Nakamura Y."/>
            <person name="Kaneko T."/>
            <person name="Sato S."/>
            <person name="Mimuro M."/>
            <person name="Miyashita H."/>
            <person name="Tsuchiya T."/>
            <person name="Sasamoto S."/>
            <person name="Watanabe A."/>
            <person name="Kawashima K."/>
            <person name="Kishida Y."/>
            <person name="Kiyokawa C."/>
            <person name="Kohara M."/>
            <person name="Matsumoto M."/>
            <person name="Matsuno A."/>
            <person name="Nakazaki N."/>
            <person name="Shimpo S."/>
            <person name="Takeuchi C."/>
            <person name="Yamada M."/>
            <person name="Tabata S."/>
        </authorList>
    </citation>
    <scope>NUCLEOTIDE SEQUENCE [LARGE SCALE GENOMIC DNA]</scope>
    <source>
        <strain evidence="2">ATCC 29082 / PCC 7421</strain>
    </source>
</reference>
<dbReference type="KEGG" id="gvi:glr1160"/>
<protein>
    <submittedName>
        <fullName evidence="1">Glr1160 protein</fullName>
    </submittedName>
</protein>
<evidence type="ECO:0000313" key="2">
    <source>
        <dbReference type="Proteomes" id="UP000000557"/>
    </source>
</evidence>
<sequence>MSGLQSTSIGVFGRSAVVCATANRSKLHRQKASLGGAVRRQYILGDATVRLRDILYDLAQQGQTAHGTYWKDDIDELQEDMAHLGDIATEVARELGLFPEEVPRRIRDNGLEIEISH</sequence>
<gene>
    <name evidence="1" type="ordered locus">glr1160</name>
</gene>
<dbReference type="STRING" id="251221.gene:10758639"/>